<evidence type="ECO:0000313" key="19">
    <source>
        <dbReference type="EMBL" id="NYJ73847.1"/>
    </source>
</evidence>
<evidence type="ECO:0000256" key="14">
    <source>
        <dbReference type="ARBA" id="ARBA00048988"/>
    </source>
</evidence>
<dbReference type="GO" id="GO:0003677">
    <property type="term" value="F:DNA binding"/>
    <property type="evidence" value="ECO:0007669"/>
    <property type="project" value="UniProtKB-KW"/>
</dbReference>
<dbReference type="Gene3D" id="3.40.50.300">
    <property type="entry name" value="P-loop containing nucleotide triphosphate hydrolases"/>
    <property type="match status" value="3"/>
</dbReference>
<evidence type="ECO:0000256" key="3">
    <source>
        <dbReference type="ARBA" id="ARBA00022741"/>
    </source>
</evidence>
<dbReference type="GO" id="GO:0000725">
    <property type="term" value="P:recombinational repair"/>
    <property type="evidence" value="ECO:0007669"/>
    <property type="project" value="TreeGrafter"/>
</dbReference>
<dbReference type="Gene3D" id="3.90.320.10">
    <property type="match status" value="1"/>
</dbReference>
<evidence type="ECO:0000256" key="2">
    <source>
        <dbReference type="ARBA" id="ARBA00022722"/>
    </source>
</evidence>
<feature type="domain" description="UvrD-like helicase ATP-binding" evidence="17">
    <location>
        <begin position="12"/>
        <end position="309"/>
    </location>
</feature>
<dbReference type="SUPFAM" id="SSF52540">
    <property type="entry name" value="P-loop containing nucleoside triphosphate hydrolases"/>
    <property type="match status" value="1"/>
</dbReference>
<evidence type="ECO:0000256" key="12">
    <source>
        <dbReference type="ARBA" id="ARBA00034617"/>
    </source>
</evidence>
<dbReference type="PROSITE" id="PS51198">
    <property type="entry name" value="UVRD_HELICASE_ATP_BIND"/>
    <property type="match status" value="1"/>
</dbReference>
<evidence type="ECO:0000256" key="16">
    <source>
        <dbReference type="SAM" id="MobiDB-lite"/>
    </source>
</evidence>
<dbReference type="InterPro" id="IPR014017">
    <property type="entry name" value="DNA_helicase_UvrD-like_C"/>
</dbReference>
<keyword evidence="11" id="KW-0413">Isomerase</keyword>
<keyword evidence="20" id="KW-1185">Reference proteome</keyword>
<keyword evidence="7 19" id="KW-0269">Exonuclease</keyword>
<feature type="binding site" evidence="15">
    <location>
        <begin position="33"/>
        <end position="40"/>
    </location>
    <ligand>
        <name>ATP</name>
        <dbReference type="ChEBI" id="CHEBI:30616"/>
    </ligand>
</feature>
<evidence type="ECO:0000256" key="6">
    <source>
        <dbReference type="ARBA" id="ARBA00022806"/>
    </source>
</evidence>
<comment type="catalytic activity">
    <reaction evidence="14">
        <text>ATP + H2O = ADP + phosphate + H(+)</text>
        <dbReference type="Rhea" id="RHEA:13065"/>
        <dbReference type="ChEBI" id="CHEBI:15377"/>
        <dbReference type="ChEBI" id="CHEBI:15378"/>
        <dbReference type="ChEBI" id="CHEBI:30616"/>
        <dbReference type="ChEBI" id="CHEBI:43474"/>
        <dbReference type="ChEBI" id="CHEBI:456216"/>
        <dbReference type="EC" id="5.6.2.4"/>
    </reaction>
</comment>
<dbReference type="InterPro" id="IPR000212">
    <property type="entry name" value="DNA_helicase_UvrD/REP"/>
</dbReference>
<dbReference type="GO" id="GO:0005524">
    <property type="term" value="F:ATP binding"/>
    <property type="evidence" value="ECO:0007669"/>
    <property type="project" value="UniProtKB-UniRule"/>
</dbReference>
<dbReference type="Proteomes" id="UP000571817">
    <property type="component" value="Unassembled WGS sequence"/>
</dbReference>
<keyword evidence="4" id="KW-0227">DNA damage</keyword>
<evidence type="ECO:0000256" key="10">
    <source>
        <dbReference type="ARBA" id="ARBA00023204"/>
    </source>
</evidence>
<dbReference type="PANTHER" id="PTHR11070">
    <property type="entry name" value="UVRD / RECB / PCRA DNA HELICASE FAMILY MEMBER"/>
    <property type="match status" value="1"/>
</dbReference>
<evidence type="ECO:0000256" key="5">
    <source>
        <dbReference type="ARBA" id="ARBA00022801"/>
    </source>
</evidence>
<keyword evidence="5 15" id="KW-0378">Hydrolase</keyword>
<dbReference type="InterPro" id="IPR011604">
    <property type="entry name" value="PDDEXK-like_dom_sf"/>
</dbReference>
<comment type="catalytic activity">
    <reaction evidence="12">
        <text>Couples ATP hydrolysis with the unwinding of duplex DNA by translocating in the 3'-5' direction.</text>
        <dbReference type="EC" id="5.6.2.4"/>
    </reaction>
</comment>
<dbReference type="PROSITE" id="PS51217">
    <property type="entry name" value="UVRD_HELICASE_CTER"/>
    <property type="match status" value="1"/>
</dbReference>
<dbReference type="AlphaFoldDB" id="A0A853DB72"/>
<dbReference type="PANTHER" id="PTHR11070:SF59">
    <property type="entry name" value="DNA 3'-5' HELICASE"/>
    <property type="match status" value="1"/>
</dbReference>
<evidence type="ECO:0000256" key="7">
    <source>
        <dbReference type="ARBA" id="ARBA00022839"/>
    </source>
</evidence>
<organism evidence="19 20">
    <name type="scientific">Allobranchiibius huperziae</name>
    <dbReference type="NCBI Taxonomy" id="1874116"/>
    <lineage>
        <taxon>Bacteria</taxon>
        <taxon>Bacillati</taxon>
        <taxon>Actinomycetota</taxon>
        <taxon>Actinomycetes</taxon>
        <taxon>Micrococcales</taxon>
        <taxon>Dermacoccaceae</taxon>
        <taxon>Allobranchiibius</taxon>
    </lineage>
</organism>
<dbReference type="EMBL" id="JACCFW010000001">
    <property type="protein sequence ID" value="NYJ73847.1"/>
    <property type="molecule type" value="Genomic_DNA"/>
</dbReference>
<comment type="similarity">
    <text evidence="1">Belongs to the helicase family. UvrD subfamily.</text>
</comment>
<dbReference type="GO" id="GO:0033202">
    <property type="term" value="C:DNA helicase complex"/>
    <property type="evidence" value="ECO:0007669"/>
    <property type="project" value="TreeGrafter"/>
</dbReference>
<dbReference type="InterPro" id="IPR027417">
    <property type="entry name" value="P-loop_NTPase"/>
</dbReference>
<keyword evidence="6 15" id="KW-0347">Helicase</keyword>
<dbReference type="Pfam" id="PF00580">
    <property type="entry name" value="UvrD-helicase"/>
    <property type="match status" value="1"/>
</dbReference>
<evidence type="ECO:0000256" key="4">
    <source>
        <dbReference type="ARBA" id="ARBA00022763"/>
    </source>
</evidence>
<evidence type="ECO:0000259" key="17">
    <source>
        <dbReference type="PROSITE" id="PS51198"/>
    </source>
</evidence>
<feature type="domain" description="UvrD-like helicase C-terminal" evidence="18">
    <location>
        <begin position="309"/>
        <end position="614"/>
    </location>
</feature>
<dbReference type="Pfam" id="PF12705">
    <property type="entry name" value="PDDEXK_1"/>
    <property type="match status" value="1"/>
</dbReference>
<evidence type="ECO:0000313" key="20">
    <source>
        <dbReference type="Proteomes" id="UP000571817"/>
    </source>
</evidence>
<feature type="region of interest" description="Disordered" evidence="16">
    <location>
        <begin position="700"/>
        <end position="723"/>
    </location>
</feature>
<dbReference type="InterPro" id="IPR014016">
    <property type="entry name" value="UvrD-like_ATP-bd"/>
</dbReference>
<evidence type="ECO:0000259" key="18">
    <source>
        <dbReference type="PROSITE" id="PS51217"/>
    </source>
</evidence>
<keyword evidence="10" id="KW-0234">DNA repair</keyword>
<sequence length="1048" mass="111708">MRRAAVSAADWPALDDVQEQVVRGTERSLVVLGAPGTGKSTVAIETVVAAVEGGLAPDECLLLAPTRVQAAALRDRLTARLQATSTEPVARTHQSLAFGMLREAAALHGEPAPRLLSGPEQDVVLRELLAGHAAGEGDAPQWPDFVREALPTRGFRAELRDLLMRAVEWGLDGEALRELGVRHERPAWVAAAQMLDEYDRVTALSRPGAYDPSWILGAAATLLDTDAEAAARLRRRTRLVVVDDAQELTHASATLLDAIAHPGARLVLLGDPDSTVQGFRGADPRYLRMLAERRGAPDPVVLPRSYRVGPRIGAATGRVAERIGTVDAGLQRAAAPVQRVDHVEVALLRATSQEAAYVAARLRECHLMEGVPWSQMAVIVRGQARAVALRRAFAGSGVPVAVPATTLPVRDEPAVRPFLLLLETAIALVDGQPHPITPEAAVDLLTSPLGGADAIELRRMRRVMRATELDDGGSRSSDELLAAAVVSSGPLDEPELAPAARIARVLRAGLTAGEQPAASAETVLWAMWSASGLADQWRDTALAGGAPGTRADRDLDAMMALFAAAAAYDDRLPGSAPAGFLEHIRGQDVPGDRIVPAAPEDGSVALITPAAAAGRQWRVVAVCGVQEGVWPDLRLRGSLLGSEALVDVMRGREARLESAELLRAAQAAVRYDETRQFHVAVSRASERLLVTAVRSDDEQPSAYLDLIDPPQQDGDGTASEARQPVGVPVALTLTGTVAALRREIVTGSPAAADRAADELAYLAAQHVPGADPAQWWALTQLSDDRPVRAADAEVPVSPSRVESFGTCGLNWLLTSAGGDGPDLGTRNLGTLVHEIAAEFPDADLDTMTAELDERWARLGYGDTWMSERDRVRAHRMLAYLHDYFEKAAAQGWKQAGVEVRMDVVVGRARLRGSADRLESQEGDAGIRIVDFKTGSSKPKNPDVEENPQLGVYQVAVIEGGFNAGDRTAGAQLVHLGTAAGRKSFLPQPQSPLDTAERRSWAYDLLARTAEGMSAAHVTATLNDRCRTCPVRGCCPLQEEGRRLGGDQA</sequence>
<dbReference type="InterPro" id="IPR013986">
    <property type="entry name" value="DExx_box_DNA_helicase_dom_sf"/>
</dbReference>
<accession>A0A853DB72</accession>
<evidence type="ECO:0000256" key="8">
    <source>
        <dbReference type="ARBA" id="ARBA00022840"/>
    </source>
</evidence>
<evidence type="ECO:0000256" key="9">
    <source>
        <dbReference type="ARBA" id="ARBA00023125"/>
    </source>
</evidence>
<protein>
    <recommendedName>
        <fullName evidence="13">DNA 3'-5' helicase</fullName>
        <ecNumber evidence="13">5.6.2.4</ecNumber>
    </recommendedName>
</protein>
<reference evidence="19 20" key="1">
    <citation type="submission" date="2020-07" db="EMBL/GenBank/DDBJ databases">
        <title>Sequencing the genomes of 1000 actinobacteria strains.</title>
        <authorList>
            <person name="Klenk H.-P."/>
        </authorList>
    </citation>
    <scope>NUCLEOTIDE SEQUENCE [LARGE SCALE GENOMIC DNA]</scope>
    <source>
        <strain evidence="19 20">DSM 29531</strain>
    </source>
</reference>
<dbReference type="RefSeq" id="WP_179479339.1">
    <property type="nucleotide sequence ID" value="NZ_JACCFW010000001.1"/>
</dbReference>
<keyword evidence="2" id="KW-0540">Nuclease</keyword>
<evidence type="ECO:0000256" key="15">
    <source>
        <dbReference type="PROSITE-ProRule" id="PRU00560"/>
    </source>
</evidence>
<dbReference type="InterPro" id="IPR038726">
    <property type="entry name" value="PDDEXK_AddAB-type"/>
</dbReference>
<evidence type="ECO:0000256" key="1">
    <source>
        <dbReference type="ARBA" id="ARBA00009922"/>
    </source>
</evidence>
<evidence type="ECO:0000256" key="13">
    <source>
        <dbReference type="ARBA" id="ARBA00034808"/>
    </source>
</evidence>
<dbReference type="GO" id="GO:0005829">
    <property type="term" value="C:cytosol"/>
    <property type="evidence" value="ECO:0007669"/>
    <property type="project" value="TreeGrafter"/>
</dbReference>
<dbReference type="EC" id="5.6.2.4" evidence="13"/>
<dbReference type="GO" id="GO:0043138">
    <property type="term" value="F:3'-5' DNA helicase activity"/>
    <property type="evidence" value="ECO:0007669"/>
    <property type="project" value="UniProtKB-EC"/>
</dbReference>
<proteinExistence type="inferred from homology"/>
<gene>
    <name evidence="19" type="ORF">HNR15_000810</name>
</gene>
<keyword evidence="8 15" id="KW-0067">ATP-binding</keyword>
<dbReference type="GO" id="GO:0004527">
    <property type="term" value="F:exonuclease activity"/>
    <property type="evidence" value="ECO:0007669"/>
    <property type="project" value="UniProtKB-KW"/>
</dbReference>
<name>A0A853DB72_9MICO</name>
<comment type="caution">
    <text evidence="19">The sequence shown here is derived from an EMBL/GenBank/DDBJ whole genome shotgun (WGS) entry which is preliminary data.</text>
</comment>
<keyword evidence="9" id="KW-0238">DNA-binding</keyword>
<evidence type="ECO:0000256" key="11">
    <source>
        <dbReference type="ARBA" id="ARBA00023235"/>
    </source>
</evidence>
<keyword evidence="3 15" id="KW-0547">Nucleotide-binding</keyword>
<dbReference type="Gene3D" id="1.10.10.160">
    <property type="match status" value="1"/>
</dbReference>